<keyword evidence="4" id="KW-1185">Reference proteome</keyword>
<evidence type="ECO:0000313" key="3">
    <source>
        <dbReference type="EMBL" id="KAK3319983.1"/>
    </source>
</evidence>
<dbReference type="Proteomes" id="UP001286456">
    <property type="component" value="Unassembled WGS sequence"/>
</dbReference>
<reference evidence="3" key="2">
    <citation type="submission" date="2023-06" db="EMBL/GenBank/DDBJ databases">
        <authorList>
            <consortium name="Lawrence Berkeley National Laboratory"/>
            <person name="Haridas S."/>
            <person name="Hensen N."/>
            <person name="Bonometti L."/>
            <person name="Westerberg I."/>
            <person name="Brannstrom I.O."/>
            <person name="Guillou S."/>
            <person name="Cros-Aarteil S."/>
            <person name="Calhoun S."/>
            <person name="Kuo A."/>
            <person name="Mondo S."/>
            <person name="Pangilinan J."/>
            <person name="Riley R."/>
            <person name="Labutti K."/>
            <person name="Andreopoulos B."/>
            <person name="Lipzen A."/>
            <person name="Chen C."/>
            <person name="Yanf M."/>
            <person name="Daum C."/>
            <person name="Ng V."/>
            <person name="Clum A."/>
            <person name="Steindorff A."/>
            <person name="Ohm R."/>
            <person name="Martin F."/>
            <person name="Silar P."/>
            <person name="Natvig D."/>
            <person name="Lalanne C."/>
            <person name="Gautier V."/>
            <person name="Ament-Velasquez S.L."/>
            <person name="Kruys A."/>
            <person name="Hutchinson M.I."/>
            <person name="Powell A.J."/>
            <person name="Barry K."/>
            <person name="Miller A.N."/>
            <person name="Grigoriev I.V."/>
            <person name="Debuchy R."/>
            <person name="Gladieux P."/>
            <person name="Thoren M.H."/>
            <person name="Johannesson H."/>
        </authorList>
    </citation>
    <scope>NUCLEOTIDE SEQUENCE</scope>
    <source>
        <strain evidence="3">SMH4131-1</strain>
    </source>
</reference>
<sequence length="435" mass="50015">MARYGFLFKTNDTANRKYLLVRNSFGEGMQSKVQLVRDVETRELVIRKVAATRIRVKNGQAIQPDREIEMVKFLKSFPTTSYPAPRLAECISNADIETAPGRYSRVSYWKYYNGGTVQDEFHHRHRYLPYSLLARFMWQVCESLQFMYQAGPEAVYHCDLHTQNIWVHWPETATGDLPDLPDFIIGDFGDCATASQIQARINHNKRPMPSTGTRKLEYNTYGRLAASFGHELGERETSDICGFLPDFECAAMLTHRRWRDLYDKRRERKMAGKLNEEPYSHFTLLEDVIDKARDLWVDDINLAAQDGDSRPVDFSEVIQMAKDLETKCLTDGPFDERQSPIFLSYRERTRGGLQKQRSDNAKTAMVNAATVEQALRPHGTNNPDGISMGVILGPWYLVEIVSTDPQAQIEFKVVDDTPHHRPSEYDDTSDSDEMF</sequence>
<dbReference type="GO" id="GO:0004672">
    <property type="term" value="F:protein kinase activity"/>
    <property type="evidence" value="ECO:0007669"/>
    <property type="project" value="InterPro"/>
</dbReference>
<protein>
    <recommendedName>
        <fullName evidence="2">Protein kinase domain-containing protein</fullName>
    </recommendedName>
</protein>
<dbReference type="InterPro" id="IPR000719">
    <property type="entry name" value="Prot_kinase_dom"/>
</dbReference>
<dbReference type="InterPro" id="IPR011009">
    <property type="entry name" value="Kinase-like_dom_sf"/>
</dbReference>
<dbReference type="SUPFAM" id="SSF56112">
    <property type="entry name" value="Protein kinase-like (PK-like)"/>
    <property type="match status" value="1"/>
</dbReference>
<evidence type="ECO:0000256" key="1">
    <source>
        <dbReference type="SAM" id="MobiDB-lite"/>
    </source>
</evidence>
<feature type="region of interest" description="Disordered" evidence="1">
    <location>
        <begin position="414"/>
        <end position="435"/>
    </location>
</feature>
<feature type="domain" description="Protein kinase" evidence="2">
    <location>
        <begin position="19"/>
        <end position="349"/>
    </location>
</feature>
<gene>
    <name evidence="3" type="ORF">B0T19DRAFT_468048</name>
</gene>
<dbReference type="GO" id="GO:0005524">
    <property type="term" value="F:ATP binding"/>
    <property type="evidence" value="ECO:0007669"/>
    <property type="project" value="InterPro"/>
</dbReference>
<dbReference type="SMART" id="SM00220">
    <property type="entry name" value="S_TKc"/>
    <property type="match status" value="1"/>
</dbReference>
<dbReference type="EMBL" id="JAUEPO010000006">
    <property type="protein sequence ID" value="KAK3319983.1"/>
    <property type="molecule type" value="Genomic_DNA"/>
</dbReference>
<dbReference type="PROSITE" id="PS50011">
    <property type="entry name" value="PROTEIN_KINASE_DOM"/>
    <property type="match status" value="1"/>
</dbReference>
<name>A0AAE0M652_9PEZI</name>
<feature type="compositionally biased region" description="Acidic residues" evidence="1">
    <location>
        <begin position="425"/>
        <end position="435"/>
    </location>
</feature>
<evidence type="ECO:0000313" key="4">
    <source>
        <dbReference type="Proteomes" id="UP001286456"/>
    </source>
</evidence>
<reference evidence="3" key="1">
    <citation type="journal article" date="2023" name="Mol. Phylogenet. Evol.">
        <title>Genome-scale phylogeny and comparative genomics of the fungal order Sordariales.</title>
        <authorList>
            <person name="Hensen N."/>
            <person name="Bonometti L."/>
            <person name="Westerberg I."/>
            <person name="Brannstrom I.O."/>
            <person name="Guillou S."/>
            <person name="Cros-Aarteil S."/>
            <person name="Calhoun S."/>
            <person name="Haridas S."/>
            <person name="Kuo A."/>
            <person name="Mondo S."/>
            <person name="Pangilinan J."/>
            <person name="Riley R."/>
            <person name="LaButti K."/>
            <person name="Andreopoulos B."/>
            <person name="Lipzen A."/>
            <person name="Chen C."/>
            <person name="Yan M."/>
            <person name="Daum C."/>
            <person name="Ng V."/>
            <person name="Clum A."/>
            <person name="Steindorff A."/>
            <person name="Ohm R.A."/>
            <person name="Martin F."/>
            <person name="Silar P."/>
            <person name="Natvig D.O."/>
            <person name="Lalanne C."/>
            <person name="Gautier V."/>
            <person name="Ament-Velasquez S.L."/>
            <person name="Kruys A."/>
            <person name="Hutchinson M.I."/>
            <person name="Powell A.J."/>
            <person name="Barry K."/>
            <person name="Miller A.N."/>
            <person name="Grigoriev I.V."/>
            <person name="Debuchy R."/>
            <person name="Gladieux P."/>
            <person name="Hiltunen Thoren M."/>
            <person name="Johannesson H."/>
        </authorList>
    </citation>
    <scope>NUCLEOTIDE SEQUENCE</scope>
    <source>
        <strain evidence="3">SMH4131-1</strain>
    </source>
</reference>
<dbReference type="Pfam" id="PF00069">
    <property type="entry name" value="Pkinase"/>
    <property type="match status" value="1"/>
</dbReference>
<organism evidence="3 4">
    <name type="scientific">Cercophora scortea</name>
    <dbReference type="NCBI Taxonomy" id="314031"/>
    <lineage>
        <taxon>Eukaryota</taxon>
        <taxon>Fungi</taxon>
        <taxon>Dikarya</taxon>
        <taxon>Ascomycota</taxon>
        <taxon>Pezizomycotina</taxon>
        <taxon>Sordariomycetes</taxon>
        <taxon>Sordariomycetidae</taxon>
        <taxon>Sordariales</taxon>
        <taxon>Lasiosphaeriaceae</taxon>
        <taxon>Cercophora</taxon>
    </lineage>
</organism>
<evidence type="ECO:0000259" key="2">
    <source>
        <dbReference type="PROSITE" id="PS50011"/>
    </source>
</evidence>
<proteinExistence type="predicted"/>
<feature type="compositionally biased region" description="Basic and acidic residues" evidence="1">
    <location>
        <begin position="414"/>
        <end position="424"/>
    </location>
</feature>
<accession>A0AAE0M652</accession>
<comment type="caution">
    <text evidence="3">The sequence shown here is derived from an EMBL/GenBank/DDBJ whole genome shotgun (WGS) entry which is preliminary data.</text>
</comment>
<dbReference type="AlphaFoldDB" id="A0AAE0M652"/>
<dbReference type="Gene3D" id="1.10.510.10">
    <property type="entry name" value="Transferase(Phosphotransferase) domain 1"/>
    <property type="match status" value="1"/>
</dbReference>